<reference evidence="1 2" key="1">
    <citation type="submission" date="2020-04" db="EMBL/GenBank/DDBJ databases">
        <title>Pseudoalteromonas caenipelagi sp. nov., isolated from a tidal flat.</title>
        <authorList>
            <person name="Park S."/>
            <person name="Yoon J.-H."/>
        </authorList>
    </citation>
    <scope>NUCLEOTIDE SEQUENCE [LARGE SCALE GENOMIC DNA]</scope>
    <source>
        <strain evidence="1 2">JBTF-M23</strain>
    </source>
</reference>
<dbReference type="InterPro" id="IPR010866">
    <property type="entry name" value="A-2_8-polyST"/>
</dbReference>
<dbReference type="Gene3D" id="3.40.50.12580">
    <property type="match status" value="1"/>
</dbReference>
<dbReference type="EMBL" id="JABBPG010000006">
    <property type="protein sequence ID" value="NOU51769.1"/>
    <property type="molecule type" value="Genomic_DNA"/>
</dbReference>
<organism evidence="1 2">
    <name type="scientific">Pseudoalteromonas caenipelagi</name>
    <dbReference type="NCBI Taxonomy" id="2726988"/>
    <lineage>
        <taxon>Bacteria</taxon>
        <taxon>Pseudomonadati</taxon>
        <taxon>Pseudomonadota</taxon>
        <taxon>Gammaproteobacteria</taxon>
        <taxon>Alteromonadales</taxon>
        <taxon>Pseudoalteromonadaceae</taxon>
        <taxon>Pseudoalteromonas</taxon>
    </lineage>
</organism>
<dbReference type="Pfam" id="PF07388">
    <property type="entry name" value="A-2_8-polyST"/>
    <property type="match status" value="1"/>
</dbReference>
<dbReference type="RefSeq" id="WP_171626828.1">
    <property type="nucleotide sequence ID" value="NZ_JABBPG010000006.1"/>
</dbReference>
<dbReference type="AlphaFoldDB" id="A0A849VDK3"/>
<gene>
    <name evidence="1" type="ORF">HG263_14625</name>
</gene>
<comment type="caution">
    <text evidence="1">The sequence shown here is derived from an EMBL/GenBank/DDBJ whole genome shotgun (WGS) entry which is preliminary data.</text>
</comment>
<accession>A0A849VDK3</accession>
<dbReference type="SUPFAM" id="SSF53756">
    <property type="entry name" value="UDP-Glycosyltransferase/glycogen phosphorylase"/>
    <property type="match status" value="1"/>
</dbReference>
<evidence type="ECO:0000313" key="1">
    <source>
        <dbReference type="EMBL" id="NOU51769.1"/>
    </source>
</evidence>
<name>A0A849VDK3_9GAMM</name>
<evidence type="ECO:0000313" key="2">
    <source>
        <dbReference type="Proteomes" id="UP000586305"/>
    </source>
</evidence>
<protein>
    <recommendedName>
        <fullName evidence="3">CDP-glycerol:poly(Glycerophosphate) glycerophosphotransferase</fullName>
    </recommendedName>
</protein>
<dbReference type="Proteomes" id="UP000586305">
    <property type="component" value="Unassembled WGS sequence"/>
</dbReference>
<dbReference type="InterPro" id="IPR043148">
    <property type="entry name" value="TagF_C"/>
</dbReference>
<sequence length="446" mass="50765">MNKKNVLVIPSHDASLVEYVRLFKRLNGELNPIFYITYHSKKLVELLNTHWHVINDVSHPLNTTNKNSWVANLLKYFFDNTTLGCYLQSDLLLSRLANKAKNRVLDNAEKLTSLMVAENITDLVISSDRSSGIEAAACYAAKKLDVKIIIPAFAYSATYESSYKLRTMKIYHAKYSQVPQNIKRCAIYGDKGFYRPFESLMLHELGIHPENPWVLGGGVADSVLLDSKREKSRLASYGGVETKYQVTGTAAQDEVLHCYNNKASIKKTLLNNANFSTDRPILIISLPQYFEHKLMGKEQHIEIFKDLFEKLAVLNYSIFVSLHPKSDRDDYQWINECSPNIKIIDCSLTNIIAIADIFMGTYTSTMCWALMCHVECVIVDHPNLNYQDFLSEFDIPVCKSNEEIIKFLTGPKQSRGCNFESIEQLGEFDGKSSVRIFQAFNNSTLE</sequence>
<proteinExistence type="predicted"/>
<evidence type="ECO:0008006" key="3">
    <source>
        <dbReference type="Google" id="ProtNLM"/>
    </source>
</evidence>
<keyword evidence="2" id="KW-1185">Reference proteome</keyword>